<accession>A0A8K0R515</accession>
<reference evidence="2" key="1">
    <citation type="journal article" date="2021" name="Nat. Commun.">
        <title>Genetic determinants of endophytism in the Arabidopsis root mycobiome.</title>
        <authorList>
            <person name="Mesny F."/>
            <person name="Miyauchi S."/>
            <person name="Thiergart T."/>
            <person name="Pickel B."/>
            <person name="Atanasova L."/>
            <person name="Karlsson M."/>
            <person name="Huettel B."/>
            <person name="Barry K.W."/>
            <person name="Haridas S."/>
            <person name="Chen C."/>
            <person name="Bauer D."/>
            <person name="Andreopoulos W."/>
            <person name="Pangilinan J."/>
            <person name="LaButti K."/>
            <person name="Riley R."/>
            <person name="Lipzen A."/>
            <person name="Clum A."/>
            <person name="Drula E."/>
            <person name="Henrissat B."/>
            <person name="Kohler A."/>
            <person name="Grigoriev I.V."/>
            <person name="Martin F.M."/>
            <person name="Hacquard S."/>
        </authorList>
    </citation>
    <scope>NUCLEOTIDE SEQUENCE</scope>
    <source>
        <strain evidence="2">MPI-SDFR-AT-0120</strain>
    </source>
</reference>
<evidence type="ECO:0000313" key="2">
    <source>
        <dbReference type="EMBL" id="KAH7087196.1"/>
    </source>
</evidence>
<sequence length="190" mass="21557">MQSSPLLRLPGEIRTQIFANVLGGYDVQFGRNPKARDTDRPTSARQGHHKVLEFRRSGHDDLATETFRASLALISVCRQIYAEAAMVPFTCNTWVLYPETSEKSLAQRLLPAQQNAIRTVRCSVAALFWEYERGTVASRYCDGTFNHLEGLERLVLEVGNRVLTEEEKECLLMKVKKANDREGLKVVWAD</sequence>
<dbReference type="Proteomes" id="UP000813461">
    <property type="component" value="Unassembled WGS sequence"/>
</dbReference>
<keyword evidence="3" id="KW-1185">Reference proteome</keyword>
<evidence type="ECO:0000313" key="3">
    <source>
        <dbReference type="Proteomes" id="UP000813461"/>
    </source>
</evidence>
<dbReference type="OrthoDB" id="5413827at2759"/>
<dbReference type="Pfam" id="PF24864">
    <property type="entry name" value="DUF7730"/>
    <property type="match status" value="1"/>
</dbReference>
<dbReference type="EMBL" id="JAGMVJ010000010">
    <property type="protein sequence ID" value="KAH7087196.1"/>
    <property type="molecule type" value="Genomic_DNA"/>
</dbReference>
<feature type="domain" description="DUF7730" evidence="1">
    <location>
        <begin position="2"/>
        <end position="185"/>
    </location>
</feature>
<name>A0A8K0R515_9PLEO</name>
<dbReference type="PANTHER" id="PTHR38790">
    <property type="entry name" value="2EXR DOMAIN-CONTAINING PROTEIN-RELATED"/>
    <property type="match status" value="1"/>
</dbReference>
<dbReference type="PANTHER" id="PTHR38790:SF4">
    <property type="entry name" value="2EXR DOMAIN-CONTAINING PROTEIN"/>
    <property type="match status" value="1"/>
</dbReference>
<protein>
    <recommendedName>
        <fullName evidence="1">DUF7730 domain-containing protein</fullName>
    </recommendedName>
</protein>
<comment type="caution">
    <text evidence="2">The sequence shown here is derived from an EMBL/GenBank/DDBJ whole genome shotgun (WGS) entry which is preliminary data.</text>
</comment>
<dbReference type="AlphaFoldDB" id="A0A8K0R515"/>
<organism evidence="2 3">
    <name type="scientific">Paraphoma chrysanthemicola</name>
    <dbReference type="NCBI Taxonomy" id="798071"/>
    <lineage>
        <taxon>Eukaryota</taxon>
        <taxon>Fungi</taxon>
        <taxon>Dikarya</taxon>
        <taxon>Ascomycota</taxon>
        <taxon>Pezizomycotina</taxon>
        <taxon>Dothideomycetes</taxon>
        <taxon>Pleosporomycetidae</taxon>
        <taxon>Pleosporales</taxon>
        <taxon>Pleosporineae</taxon>
        <taxon>Phaeosphaeriaceae</taxon>
        <taxon>Paraphoma</taxon>
    </lineage>
</organism>
<gene>
    <name evidence="2" type="ORF">FB567DRAFT_61545</name>
</gene>
<dbReference type="InterPro" id="IPR056632">
    <property type="entry name" value="DUF7730"/>
</dbReference>
<proteinExistence type="predicted"/>
<evidence type="ECO:0000259" key="1">
    <source>
        <dbReference type="Pfam" id="PF24864"/>
    </source>
</evidence>